<protein>
    <submittedName>
        <fullName evidence="1">Uncharacterized protein</fullName>
    </submittedName>
</protein>
<dbReference type="EMBL" id="CM055751">
    <property type="protein sequence ID" value="KAJ7993236.1"/>
    <property type="molecule type" value="Genomic_DNA"/>
</dbReference>
<accession>A0ACC2FPG4</accession>
<keyword evidence="2" id="KW-1185">Reference proteome</keyword>
<name>A0ACC2FPG4_DALPE</name>
<organism evidence="1 2">
    <name type="scientific">Dallia pectoralis</name>
    <name type="common">Alaska blackfish</name>
    <dbReference type="NCBI Taxonomy" id="75939"/>
    <lineage>
        <taxon>Eukaryota</taxon>
        <taxon>Metazoa</taxon>
        <taxon>Chordata</taxon>
        <taxon>Craniata</taxon>
        <taxon>Vertebrata</taxon>
        <taxon>Euteleostomi</taxon>
        <taxon>Actinopterygii</taxon>
        <taxon>Neopterygii</taxon>
        <taxon>Teleostei</taxon>
        <taxon>Protacanthopterygii</taxon>
        <taxon>Esociformes</taxon>
        <taxon>Umbridae</taxon>
        <taxon>Dallia</taxon>
    </lineage>
</organism>
<evidence type="ECO:0000313" key="1">
    <source>
        <dbReference type="EMBL" id="KAJ7993236.1"/>
    </source>
</evidence>
<reference evidence="1" key="1">
    <citation type="submission" date="2021-05" db="EMBL/GenBank/DDBJ databases">
        <authorList>
            <person name="Pan Q."/>
            <person name="Jouanno E."/>
            <person name="Zahm M."/>
            <person name="Klopp C."/>
            <person name="Cabau C."/>
            <person name="Louis A."/>
            <person name="Berthelot C."/>
            <person name="Parey E."/>
            <person name="Roest Crollius H."/>
            <person name="Montfort J."/>
            <person name="Robinson-Rechavi M."/>
            <person name="Bouchez O."/>
            <person name="Lampietro C."/>
            <person name="Lopez Roques C."/>
            <person name="Donnadieu C."/>
            <person name="Postlethwait J."/>
            <person name="Bobe J."/>
            <person name="Dillon D."/>
            <person name="Chandos A."/>
            <person name="von Hippel F."/>
            <person name="Guiguen Y."/>
        </authorList>
    </citation>
    <scope>NUCLEOTIDE SEQUENCE</scope>
    <source>
        <strain evidence="1">YG-Jan2019</strain>
    </source>
</reference>
<sequence>MENLPAKDSEGKRMEESREAASSKEMEETTERLQQESKGKAAASEQNPPGVVVVTGGELRGSNRNATRGPAPGETGHRESKRGDDPRDSVLKRSDWSSRLCL</sequence>
<dbReference type="Proteomes" id="UP001157502">
    <property type="component" value="Chromosome 24"/>
</dbReference>
<proteinExistence type="predicted"/>
<gene>
    <name evidence="1" type="ORF">DPEC_G00270350</name>
</gene>
<comment type="caution">
    <text evidence="1">The sequence shown here is derived from an EMBL/GenBank/DDBJ whole genome shotgun (WGS) entry which is preliminary data.</text>
</comment>
<evidence type="ECO:0000313" key="2">
    <source>
        <dbReference type="Proteomes" id="UP001157502"/>
    </source>
</evidence>